<proteinExistence type="predicted"/>
<dbReference type="AlphaFoldDB" id="A0A370U054"/>
<sequence length="111" mass="12316">MAASHTNSPNRNSASSFSSTHSNQSNTSTHSTSSEKQQCYLISTASLDSHADAQVDLDAETWKEPYTIDDADLTFDGKPLNMLHEENRYYAEHGYGGEKEGSRGRSRRSKK</sequence>
<dbReference type="OrthoDB" id="3519400at2759"/>
<evidence type="ECO:0000313" key="2">
    <source>
        <dbReference type="EMBL" id="RDL41145.1"/>
    </source>
</evidence>
<feature type="compositionally biased region" description="Basic and acidic residues" evidence="1">
    <location>
        <begin position="89"/>
        <end position="103"/>
    </location>
</feature>
<name>A0A370U054_9HELO</name>
<evidence type="ECO:0000256" key="1">
    <source>
        <dbReference type="SAM" id="MobiDB-lite"/>
    </source>
</evidence>
<accession>A0A370U054</accession>
<comment type="caution">
    <text evidence="2">The sequence shown here is derived from an EMBL/GenBank/DDBJ whole genome shotgun (WGS) entry which is preliminary data.</text>
</comment>
<feature type="compositionally biased region" description="Low complexity" evidence="1">
    <location>
        <begin position="7"/>
        <end position="34"/>
    </location>
</feature>
<feature type="region of interest" description="Disordered" evidence="1">
    <location>
        <begin position="1"/>
        <end position="36"/>
    </location>
</feature>
<feature type="region of interest" description="Disordered" evidence="1">
    <location>
        <begin position="89"/>
        <end position="111"/>
    </location>
</feature>
<gene>
    <name evidence="2" type="ORF">BP5553_01124</name>
</gene>
<reference evidence="2 3" key="1">
    <citation type="journal article" date="2018" name="IMA Fungus">
        <title>IMA Genome-F 9: Draft genome sequence of Annulohypoxylon stygium, Aspergillus mulundensis, Berkeleyomyces basicola (syn. Thielaviopsis basicola), Ceratocystis smalleyi, two Cercospora beticola strains, Coleophoma cylindrospora, Fusarium fracticaudum, Phialophora cf. hyalina, and Morchella septimelata.</title>
        <authorList>
            <person name="Wingfield B.D."/>
            <person name="Bills G.F."/>
            <person name="Dong Y."/>
            <person name="Huang W."/>
            <person name="Nel W.J."/>
            <person name="Swalarsk-Parry B.S."/>
            <person name="Vaghefi N."/>
            <person name="Wilken P.M."/>
            <person name="An Z."/>
            <person name="de Beer Z.W."/>
            <person name="De Vos L."/>
            <person name="Chen L."/>
            <person name="Duong T.A."/>
            <person name="Gao Y."/>
            <person name="Hammerbacher A."/>
            <person name="Kikkert J.R."/>
            <person name="Li Y."/>
            <person name="Li H."/>
            <person name="Li K."/>
            <person name="Li Q."/>
            <person name="Liu X."/>
            <person name="Ma X."/>
            <person name="Naidoo K."/>
            <person name="Pethybridge S.J."/>
            <person name="Sun J."/>
            <person name="Steenkamp E.T."/>
            <person name="van der Nest M.A."/>
            <person name="van Wyk S."/>
            <person name="Wingfield M.J."/>
            <person name="Xiong C."/>
            <person name="Yue Q."/>
            <person name="Zhang X."/>
        </authorList>
    </citation>
    <scope>NUCLEOTIDE SEQUENCE [LARGE SCALE GENOMIC DNA]</scope>
    <source>
        <strain evidence="2 3">BP 5553</strain>
    </source>
</reference>
<protein>
    <submittedName>
        <fullName evidence="2">Uncharacterized protein</fullName>
    </submittedName>
</protein>
<dbReference type="RefSeq" id="XP_031873801.1">
    <property type="nucleotide sequence ID" value="XM_032009747.1"/>
</dbReference>
<keyword evidence="3" id="KW-1185">Reference proteome</keyword>
<dbReference type="EMBL" id="NPIC01000001">
    <property type="protein sequence ID" value="RDL41145.1"/>
    <property type="molecule type" value="Genomic_DNA"/>
</dbReference>
<dbReference type="Proteomes" id="UP000254866">
    <property type="component" value="Unassembled WGS sequence"/>
</dbReference>
<evidence type="ECO:0000313" key="3">
    <source>
        <dbReference type="Proteomes" id="UP000254866"/>
    </source>
</evidence>
<dbReference type="STRING" id="2656787.A0A370U054"/>
<organism evidence="2 3">
    <name type="scientific">Venustampulla echinocandica</name>
    <dbReference type="NCBI Taxonomy" id="2656787"/>
    <lineage>
        <taxon>Eukaryota</taxon>
        <taxon>Fungi</taxon>
        <taxon>Dikarya</taxon>
        <taxon>Ascomycota</taxon>
        <taxon>Pezizomycotina</taxon>
        <taxon>Leotiomycetes</taxon>
        <taxon>Helotiales</taxon>
        <taxon>Pleuroascaceae</taxon>
        <taxon>Venustampulla</taxon>
    </lineage>
</organism>
<dbReference type="GeneID" id="43593973"/>